<dbReference type="Proteomes" id="UP000031866">
    <property type="component" value="Chromosome"/>
</dbReference>
<keyword evidence="1" id="KW-0812">Transmembrane</keyword>
<dbReference type="KEGG" id="cbei:LF65_03218"/>
<keyword evidence="1" id="KW-0472">Membrane</keyword>
<dbReference type="AlphaFoldDB" id="A0A0B5QSF3"/>
<evidence type="ECO:0000313" key="3">
    <source>
        <dbReference type="Proteomes" id="UP000031866"/>
    </source>
</evidence>
<reference evidence="3" key="1">
    <citation type="submission" date="2014-12" db="EMBL/GenBank/DDBJ databases">
        <title>Genome sequence of Clostridium beijerinckii strain 59B.</title>
        <authorList>
            <person name="Little G.T."/>
            <person name="Minton N.P."/>
        </authorList>
    </citation>
    <scope>NUCLEOTIDE SEQUENCE [LARGE SCALE GENOMIC DNA]</scope>
    <source>
        <strain evidence="3">59B</strain>
    </source>
</reference>
<dbReference type="EMBL" id="CP010086">
    <property type="protein sequence ID" value="AJG99783.1"/>
    <property type="molecule type" value="Genomic_DNA"/>
</dbReference>
<sequence length="210" mass="24767">MTILDMLNKMNENNTLMAKSLEIIKDNYTSLVNDNYELTLDENRELSVKIPSLERRNEYVYKSVAEYPYPLIMCMRILESSNVERYNYMLSKFMDLYRDKLDLLFKDVHIVDTLKAKIVKTKDRIDYVTYYSIATGAIGAVLLIIFNFTNNVKNAITIGIIVFFILALFMQITKESQVKKIVDAYISLIKTEWYQKELNKQYTYLCNFIE</sequence>
<name>A0A0B5QSF3_CLOBE</name>
<dbReference type="RefSeq" id="WP_041897257.1">
    <property type="nucleotide sequence ID" value="NZ_CP010086.2"/>
</dbReference>
<proteinExistence type="predicted"/>
<keyword evidence="1" id="KW-1133">Transmembrane helix</keyword>
<organism evidence="2 3">
    <name type="scientific">Clostridium beijerinckii</name>
    <name type="common">Clostridium MP</name>
    <dbReference type="NCBI Taxonomy" id="1520"/>
    <lineage>
        <taxon>Bacteria</taxon>
        <taxon>Bacillati</taxon>
        <taxon>Bacillota</taxon>
        <taxon>Clostridia</taxon>
        <taxon>Eubacteriales</taxon>
        <taxon>Clostridiaceae</taxon>
        <taxon>Clostridium</taxon>
    </lineage>
</organism>
<evidence type="ECO:0000313" key="2">
    <source>
        <dbReference type="EMBL" id="AJG99783.1"/>
    </source>
</evidence>
<accession>A0A0B5QSF3</accession>
<feature type="transmembrane region" description="Helical" evidence="1">
    <location>
        <begin position="127"/>
        <end position="148"/>
    </location>
</feature>
<feature type="transmembrane region" description="Helical" evidence="1">
    <location>
        <begin position="154"/>
        <end position="172"/>
    </location>
</feature>
<evidence type="ECO:0000256" key="1">
    <source>
        <dbReference type="SAM" id="Phobius"/>
    </source>
</evidence>
<protein>
    <submittedName>
        <fullName evidence="2">Uncharacterized protein</fullName>
    </submittedName>
</protein>
<dbReference type="OrthoDB" id="1905079at2"/>
<gene>
    <name evidence="2" type="ORF">LF65_03218</name>
</gene>
<dbReference type="STRING" id="1520.LF65_03218"/>